<protein>
    <recommendedName>
        <fullName evidence="4">DUF4378 domain-containing protein</fullName>
    </recommendedName>
</protein>
<dbReference type="AlphaFoldDB" id="A0AAD8J3B0"/>
<reference evidence="2" key="1">
    <citation type="submission" date="2023-02" db="EMBL/GenBank/DDBJ databases">
        <title>Genome of toxic invasive species Heracleum sosnowskyi carries increased number of genes despite the absence of recent whole-genome duplications.</title>
        <authorList>
            <person name="Schelkunov M."/>
            <person name="Shtratnikova V."/>
            <person name="Makarenko M."/>
            <person name="Klepikova A."/>
            <person name="Omelchenko D."/>
            <person name="Novikova G."/>
            <person name="Obukhova E."/>
            <person name="Bogdanov V."/>
            <person name="Penin A."/>
            <person name="Logacheva M."/>
        </authorList>
    </citation>
    <scope>NUCLEOTIDE SEQUENCE</scope>
    <source>
        <strain evidence="2">Hsosn_3</strain>
        <tissue evidence="2">Leaf</tissue>
    </source>
</reference>
<name>A0AAD8J3B0_9APIA</name>
<feature type="region of interest" description="Disordered" evidence="1">
    <location>
        <begin position="149"/>
        <end position="182"/>
    </location>
</feature>
<accession>A0AAD8J3B0</accession>
<dbReference type="Proteomes" id="UP001237642">
    <property type="component" value="Unassembled WGS sequence"/>
</dbReference>
<evidence type="ECO:0008006" key="4">
    <source>
        <dbReference type="Google" id="ProtNLM"/>
    </source>
</evidence>
<feature type="region of interest" description="Disordered" evidence="1">
    <location>
        <begin position="417"/>
        <end position="441"/>
    </location>
</feature>
<comment type="caution">
    <text evidence="2">The sequence shown here is derived from an EMBL/GenBank/DDBJ whole genome shotgun (WGS) entry which is preliminary data.</text>
</comment>
<feature type="compositionally biased region" description="Basic and acidic residues" evidence="1">
    <location>
        <begin position="430"/>
        <end position="439"/>
    </location>
</feature>
<organism evidence="2 3">
    <name type="scientific">Heracleum sosnowskyi</name>
    <dbReference type="NCBI Taxonomy" id="360622"/>
    <lineage>
        <taxon>Eukaryota</taxon>
        <taxon>Viridiplantae</taxon>
        <taxon>Streptophyta</taxon>
        <taxon>Embryophyta</taxon>
        <taxon>Tracheophyta</taxon>
        <taxon>Spermatophyta</taxon>
        <taxon>Magnoliopsida</taxon>
        <taxon>eudicotyledons</taxon>
        <taxon>Gunneridae</taxon>
        <taxon>Pentapetalae</taxon>
        <taxon>asterids</taxon>
        <taxon>campanulids</taxon>
        <taxon>Apiales</taxon>
        <taxon>Apiaceae</taxon>
        <taxon>Apioideae</taxon>
        <taxon>apioid superclade</taxon>
        <taxon>Tordylieae</taxon>
        <taxon>Tordyliinae</taxon>
        <taxon>Heracleum</taxon>
    </lineage>
</organism>
<evidence type="ECO:0000313" key="2">
    <source>
        <dbReference type="EMBL" id="KAK1396894.1"/>
    </source>
</evidence>
<feature type="compositionally biased region" description="Polar residues" evidence="1">
    <location>
        <begin position="528"/>
        <end position="547"/>
    </location>
</feature>
<keyword evidence="3" id="KW-1185">Reference proteome</keyword>
<evidence type="ECO:0000313" key="3">
    <source>
        <dbReference type="Proteomes" id="UP001237642"/>
    </source>
</evidence>
<sequence>MPQDNLRSVVYKSFVTCDDPRGVVDCRTTFRNSKPNSQKPEEKLQRPKMLKKLRNATLHKDKKKEMVSKGGTEISHSFQLTEVSRGAQKLNQMIDSWSKHTGQSNHIANDMLMGALDLQDSLVMLSKLQEASQYMTKLNKKPCVGKADEVGVRRTSSDRFGNPNYQNPRLSSDGSSRDSHEELRQVIRNSLARQNFLPPNSSAEKSCIHTSKTIYNADMTSTSSSSMSSMAYPHDFASSVSTSSSKISEVKKPRNSNLIAKLMGLEDFSSKIMQSASLKQLRRDRGLTQKLIFDIDMQNGRKPQVVGQKVDRGCMTLEDVIDSMHFKGLLKSNQDQMYHPNTSDTERRLSNDASPIVLIKPAHPGIDDEKHFQRKLVQDRAALESKKRQKIWKRKEETAPKITECHRGYFNSNELCGKSQSGEPPMENLSPEKEKEAKTSRHVFAKPRDVEVIIERKQSSNKMRAYVPVSSLPRNNENIVEKKVDKIQKDTIQKEQVEIESLKCKTKSVPRSPEEDKDDLTKLRKSETGSNIMRKNCISQKTSSTSIPRIKHPKSALTDGESDQKRSLKNSKPVKEPLTTANVPSMVCNNDKLTNLKEKSKSSKMDGAPVLQLVTEKETDIRENCDDRLITLCKDLMLPTPYEFNTRCPDYATDYHQHDLKEIIFCRTETTANVTISRTQEKFKEIEPSNNCDAYQPIVLETPTNSHDSELLNSKLLRDCANELLESRSERDKLDTIPLLHVPISDSRVCMFKDKLMEEGRNEIENLGSKHGVHSVPDGDIVYSVLERDILCKGLAAGAWDLGWREGFTRNEVEQIVSDLDRKVIDQLIEEVLADLV</sequence>
<gene>
    <name evidence="2" type="ORF">POM88_006757</name>
</gene>
<feature type="region of interest" description="Disordered" evidence="1">
    <location>
        <begin position="503"/>
        <end position="579"/>
    </location>
</feature>
<dbReference type="EMBL" id="JAUIZM010000002">
    <property type="protein sequence ID" value="KAK1396894.1"/>
    <property type="molecule type" value="Genomic_DNA"/>
</dbReference>
<evidence type="ECO:0000256" key="1">
    <source>
        <dbReference type="SAM" id="MobiDB-lite"/>
    </source>
</evidence>
<dbReference type="PANTHER" id="PTHR34282">
    <property type="entry name" value="OS01G0228800 PROTEIN-RELATED"/>
    <property type="match status" value="1"/>
</dbReference>
<feature type="compositionally biased region" description="Polar residues" evidence="1">
    <location>
        <begin position="163"/>
        <end position="174"/>
    </location>
</feature>
<proteinExistence type="predicted"/>
<reference evidence="2" key="2">
    <citation type="submission" date="2023-05" db="EMBL/GenBank/DDBJ databases">
        <authorList>
            <person name="Schelkunov M.I."/>
        </authorList>
    </citation>
    <scope>NUCLEOTIDE SEQUENCE</scope>
    <source>
        <strain evidence="2">Hsosn_3</strain>
        <tissue evidence="2">Leaf</tissue>
    </source>
</reference>
<dbReference type="PANTHER" id="PTHR34282:SF2">
    <property type="entry name" value="DUF3741 DOMAIN-CONTAINING PROTEIN"/>
    <property type="match status" value="1"/>
</dbReference>